<name>A0A7W9EGS7_9SPHN</name>
<evidence type="ECO:0000256" key="1">
    <source>
        <dbReference type="SAM" id="SignalP"/>
    </source>
</evidence>
<reference evidence="2 3" key="1">
    <citation type="submission" date="2020-08" db="EMBL/GenBank/DDBJ databases">
        <title>Genomic Encyclopedia of Type Strains, Phase IV (KMG-IV): sequencing the most valuable type-strain genomes for metagenomic binning, comparative biology and taxonomic classification.</title>
        <authorList>
            <person name="Goeker M."/>
        </authorList>
    </citation>
    <scope>NUCLEOTIDE SEQUENCE [LARGE SCALE GENOMIC DNA]</scope>
    <source>
        <strain evidence="2 3">DSM 25079</strain>
    </source>
</reference>
<evidence type="ECO:0000313" key="3">
    <source>
        <dbReference type="Proteomes" id="UP000549617"/>
    </source>
</evidence>
<sequence>MMRSVRFPARLSASIVLAAVSLPASSQPAPPPLAALKSIEHGLWELQEKGSKAAPQRLCVRDPMMLMQVRHGASVCSRFVVENAQTRGTVYYTCPGAGHGQTSIRVESPRLFQLDSQGIIDKSPFNASYEGRFAGVCR</sequence>
<keyword evidence="1" id="KW-0732">Signal</keyword>
<dbReference type="RefSeq" id="WP_184020119.1">
    <property type="nucleotide sequence ID" value="NZ_JACIJC010000005.1"/>
</dbReference>
<evidence type="ECO:0008006" key="4">
    <source>
        <dbReference type="Google" id="ProtNLM"/>
    </source>
</evidence>
<feature type="signal peptide" evidence="1">
    <location>
        <begin position="1"/>
        <end position="18"/>
    </location>
</feature>
<gene>
    <name evidence="2" type="ORF">FHS49_003064</name>
</gene>
<comment type="caution">
    <text evidence="2">The sequence shown here is derived from an EMBL/GenBank/DDBJ whole genome shotgun (WGS) entry which is preliminary data.</text>
</comment>
<protein>
    <recommendedName>
        <fullName evidence="4">DUF3617 family protein</fullName>
    </recommendedName>
</protein>
<dbReference type="AlphaFoldDB" id="A0A7W9EGS7"/>
<proteinExistence type="predicted"/>
<organism evidence="2 3">
    <name type="scientific">Sphingobium boeckii</name>
    <dbReference type="NCBI Taxonomy" id="1082345"/>
    <lineage>
        <taxon>Bacteria</taxon>
        <taxon>Pseudomonadati</taxon>
        <taxon>Pseudomonadota</taxon>
        <taxon>Alphaproteobacteria</taxon>
        <taxon>Sphingomonadales</taxon>
        <taxon>Sphingomonadaceae</taxon>
        <taxon>Sphingobium</taxon>
    </lineage>
</organism>
<accession>A0A7W9EGS7</accession>
<dbReference type="Proteomes" id="UP000549617">
    <property type="component" value="Unassembled WGS sequence"/>
</dbReference>
<evidence type="ECO:0000313" key="2">
    <source>
        <dbReference type="EMBL" id="MBB5687036.1"/>
    </source>
</evidence>
<keyword evidence="3" id="KW-1185">Reference proteome</keyword>
<dbReference type="EMBL" id="JACIJC010000005">
    <property type="protein sequence ID" value="MBB5687036.1"/>
    <property type="molecule type" value="Genomic_DNA"/>
</dbReference>
<feature type="chain" id="PRO_5031139982" description="DUF3617 family protein" evidence="1">
    <location>
        <begin position="19"/>
        <end position="138"/>
    </location>
</feature>